<dbReference type="SUPFAM" id="SSF46561">
    <property type="entry name" value="Ribosomal protein L29 (L29p)"/>
    <property type="match status" value="1"/>
</dbReference>
<dbReference type="EMBL" id="LFWZ01000011">
    <property type="protein sequence ID" value="KON31171.1"/>
    <property type="molecule type" value="Genomic_DNA"/>
</dbReference>
<evidence type="ECO:0000256" key="3">
    <source>
        <dbReference type="ARBA" id="ARBA00023274"/>
    </source>
</evidence>
<evidence type="ECO:0000256" key="5">
    <source>
        <dbReference type="HAMAP-Rule" id="MF_00374"/>
    </source>
</evidence>
<dbReference type="InterPro" id="IPR036049">
    <property type="entry name" value="Ribosomal_uL29_sf"/>
</dbReference>
<protein>
    <recommendedName>
        <fullName evidence="4 5">Large ribosomal subunit protein uL29</fullName>
    </recommendedName>
</protein>
<reference evidence="6 7" key="1">
    <citation type="submission" date="2015-06" db="EMBL/GenBank/DDBJ databases">
        <title>New insights into the roles of widespread benthic archaea in carbon and nitrogen cycling.</title>
        <authorList>
            <person name="Lazar C.S."/>
            <person name="Baker B.J."/>
            <person name="Seitz K.W."/>
            <person name="Hyde A.S."/>
            <person name="Dick G.J."/>
            <person name="Hinrichs K.-U."/>
            <person name="Teske A.P."/>
        </authorList>
    </citation>
    <scope>NUCLEOTIDE SEQUENCE [LARGE SCALE GENOMIC DNA]</scope>
    <source>
        <strain evidence="6">DG-45</strain>
    </source>
</reference>
<organism evidence="6 7">
    <name type="scientific">miscellaneous Crenarchaeota group-15 archaeon DG-45</name>
    <dbReference type="NCBI Taxonomy" id="1685127"/>
    <lineage>
        <taxon>Archaea</taxon>
        <taxon>Candidatus Bathyarchaeota</taxon>
        <taxon>MCG-15</taxon>
    </lineage>
</organism>
<dbReference type="InterPro" id="IPR001854">
    <property type="entry name" value="Ribosomal_uL29"/>
</dbReference>
<evidence type="ECO:0000256" key="2">
    <source>
        <dbReference type="ARBA" id="ARBA00022980"/>
    </source>
</evidence>
<dbReference type="GO" id="GO:0006412">
    <property type="term" value="P:translation"/>
    <property type="evidence" value="ECO:0007669"/>
    <property type="project" value="UniProtKB-UniRule"/>
</dbReference>
<dbReference type="Proteomes" id="UP000037210">
    <property type="component" value="Unassembled WGS sequence"/>
</dbReference>
<accession>A0A0M0BSG4</accession>
<dbReference type="FunFam" id="1.10.287.310:FF:000001">
    <property type="entry name" value="50S ribosomal protein L29"/>
    <property type="match status" value="1"/>
</dbReference>
<dbReference type="Gene3D" id="1.10.287.310">
    <property type="match status" value="1"/>
</dbReference>
<keyword evidence="3 5" id="KW-0687">Ribonucleoprotein</keyword>
<dbReference type="PROSITE" id="PS00579">
    <property type="entry name" value="RIBOSOMAL_L29"/>
    <property type="match status" value="1"/>
</dbReference>
<dbReference type="GO" id="GO:0005840">
    <property type="term" value="C:ribosome"/>
    <property type="evidence" value="ECO:0007669"/>
    <property type="project" value="UniProtKB-KW"/>
</dbReference>
<dbReference type="NCBIfam" id="TIGR00012">
    <property type="entry name" value="L29"/>
    <property type="match status" value="1"/>
</dbReference>
<evidence type="ECO:0000313" key="6">
    <source>
        <dbReference type="EMBL" id="KON31171.1"/>
    </source>
</evidence>
<proteinExistence type="inferred from homology"/>
<evidence type="ECO:0000256" key="1">
    <source>
        <dbReference type="ARBA" id="ARBA00009254"/>
    </source>
</evidence>
<name>A0A0M0BSG4_9ARCH</name>
<dbReference type="HAMAP" id="MF_00374">
    <property type="entry name" value="Ribosomal_uL29"/>
    <property type="match status" value="1"/>
</dbReference>
<dbReference type="Pfam" id="PF00831">
    <property type="entry name" value="Ribosomal_L29"/>
    <property type="match status" value="1"/>
</dbReference>
<dbReference type="GO" id="GO:1990904">
    <property type="term" value="C:ribonucleoprotein complex"/>
    <property type="evidence" value="ECO:0007669"/>
    <property type="project" value="UniProtKB-KW"/>
</dbReference>
<dbReference type="GO" id="GO:0003735">
    <property type="term" value="F:structural constituent of ribosome"/>
    <property type="evidence" value="ECO:0007669"/>
    <property type="project" value="InterPro"/>
</dbReference>
<dbReference type="AlphaFoldDB" id="A0A0M0BSG4"/>
<keyword evidence="2 5" id="KW-0689">Ribosomal protein</keyword>
<comment type="similarity">
    <text evidence="1 5">Belongs to the universal ribosomal protein uL29 family.</text>
</comment>
<evidence type="ECO:0000313" key="7">
    <source>
        <dbReference type="Proteomes" id="UP000037210"/>
    </source>
</evidence>
<dbReference type="CDD" id="cd00427">
    <property type="entry name" value="Ribosomal_L29_HIP"/>
    <property type="match status" value="1"/>
</dbReference>
<dbReference type="InterPro" id="IPR018254">
    <property type="entry name" value="Ribosomal_uL29_CS"/>
</dbReference>
<comment type="caution">
    <text evidence="6">The sequence shown here is derived from an EMBL/GenBank/DDBJ whole genome shotgun (WGS) entry which is preliminary data.</text>
</comment>
<gene>
    <name evidence="5" type="primary">rpl29</name>
    <name evidence="6" type="ORF">AC482_01685</name>
</gene>
<evidence type="ECO:0000256" key="4">
    <source>
        <dbReference type="ARBA" id="ARBA00035204"/>
    </source>
</evidence>
<sequence length="68" mass="8041">MPIMRMREIREMAPEERMRRLGELRTELSRLRAMVSAGGSVENPGRVKALRRTIARMLTVMREEELER</sequence>